<keyword evidence="4 6" id="KW-1133">Transmembrane helix</keyword>
<feature type="transmembrane region" description="Helical" evidence="6">
    <location>
        <begin position="228"/>
        <end position="251"/>
    </location>
</feature>
<sequence>MGQYSFAASIYYIGMISGLPLWTFVLQRVSADLSTGATVTLWGMITMTHAATHNYSGILAVRFFLGFLESSVTPALVLITSMFYTPRETISRTAIWYAFNGVALILGGGLSYGLLSNPSVIKSSLAIWRQLYLILGGITIFVGLMLLAFMPNTPTRLRLYSPIERKAVLGRLFTQQPKVQDKNSSGKLATVKESNDESGVTVAHTPYVKKTRKIAWYQWIEAVCDVRLYLFFCGLLVGSIPNGGVTAYSIQLLSGFGFSQAETLLVSIAPGGGQIVSVLLFIITALLTKSRILGANLLLFIAIAGSTMMYVSTTGRTAKTVGYVLLNFGSPAVVALYSFIGSAVLGHDKRVIFTIVSQLAYALGNIIGPLVFLESETLLNYPTAKKVIIGSLAGAAFTLFCIGIIHAAWNYKRNLNRDDSELEQPQGHSGQYLSDFKRRDFRYVY</sequence>
<dbReference type="Pfam" id="PF07690">
    <property type="entry name" value="MFS_1"/>
    <property type="match status" value="1"/>
</dbReference>
<feature type="transmembrane region" description="Helical" evidence="6">
    <location>
        <begin position="63"/>
        <end position="84"/>
    </location>
</feature>
<protein>
    <submittedName>
        <fullName evidence="7">MFS general substrate transporter</fullName>
    </submittedName>
</protein>
<evidence type="ECO:0000256" key="4">
    <source>
        <dbReference type="ARBA" id="ARBA00022989"/>
    </source>
</evidence>
<dbReference type="SUPFAM" id="SSF103473">
    <property type="entry name" value="MFS general substrate transporter"/>
    <property type="match status" value="1"/>
</dbReference>
<evidence type="ECO:0000313" key="7">
    <source>
        <dbReference type="EMBL" id="PWN31309.1"/>
    </source>
</evidence>
<dbReference type="GO" id="GO:0022857">
    <property type="term" value="F:transmembrane transporter activity"/>
    <property type="evidence" value="ECO:0007669"/>
    <property type="project" value="InterPro"/>
</dbReference>
<feature type="transmembrane region" description="Helical" evidence="6">
    <location>
        <begin position="293"/>
        <end position="311"/>
    </location>
</feature>
<dbReference type="Proteomes" id="UP000245771">
    <property type="component" value="Unassembled WGS sequence"/>
</dbReference>
<dbReference type="PANTHER" id="PTHR43791">
    <property type="entry name" value="PERMEASE-RELATED"/>
    <property type="match status" value="1"/>
</dbReference>
<dbReference type="GeneID" id="37019784"/>
<evidence type="ECO:0000256" key="3">
    <source>
        <dbReference type="ARBA" id="ARBA00022692"/>
    </source>
</evidence>
<dbReference type="InParanoid" id="A0A316V183"/>
<proteinExistence type="predicted"/>
<dbReference type="EMBL" id="KZ819612">
    <property type="protein sequence ID" value="PWN31309.1"/>
    <property type="molecule type" value="Genomic_DNA"/>
</dbReference>
<gene>
    <name evidence="7" type="ORF">FA14DRAFT_158856</name>
</gene>
<keyword evidence="3 6" id="KW-0812">Transmembrane</keyword>
<feature type="transmembrane region" description="Helical" evidence="6">
    <location>
        <begin position="127"/>
        <end position="149"/>
    </location>
</feature>
<keyword evidence="8" id="KW-1185">Reference proteome</keyword>
<keyword evidence="5 6" id="KW-0472">Membrane</keyword>
<dbReference type="GO" id="GO:0016020">
    <property type="term" value="C:membrane"/>
    <property type="evidence" value="ECO:0007669"/>
    <property type="project" value="UniProtKB-SubCell"/>
</dbReference>
<evidence type="ECO:0000256" key="6">
    <source>
        <dbReference type="SAM" id="Phobius"/>
    </source>
</evidence>
<dbReference type="InterPro" id="IPR036259">
    <property type="entry name" value="MFS_trans_sf"/>
</dbReference>
<feature type="transmembrane region" description="Helical" evidence="6">
    <location>
        <begin position="33"/>
        <end position="51"/>
    </location>
</feature>
<accession>A0A316V183</accession>
<evidence type="ECO:0000313" key="8">
    <source>
        <dbReference type="Proteomes" id="UP000245771"/>
    </source>
</evidence>
<dbReference type="PANTHER" id="PTHR43791:SF59">
    <property type="entry name" value="TRANSPORTER, PUTATIVE (AFU_ORTHOLOGUE AFUA_1G06550)-RELATED"/>
    <property type="match status" value="1"/>
</dbReference>
<evidence type="ECO:0000256" key="2">
    <source>
        <dbReference type="ARBA" id="ARBA00022448"/>
    </source>
</evidence>
<feature type="transmembrane region" description="Helical" evidence="6">
    <location>
        <begin position="263"/>
        <end position="286"/>
    </location>
</feature>
<dbReference type="RefSeq" id="XP_025351611.1">
    <property type="nucleotide sequence ID" value="XM_025498003.1"/>
</dbReference>
<feature type="transmembrane region" description="Helical" evidence="6">
    <location>
        <begin position="352"/>
        <end position="372"/>
    </location>
</feature>
<keyword evidence="2" id="KW-0813">Transport</keyword>
<dbReference type="OrthoDB" id="6730379at2759"/>
<evidence type="ECO:0000256" key="5">
    <source>
        <dbReference type="ARBA" id="ARBA00023136"/>
    </source>
</evidence>
<feature type="transmembrane region" description="Helical" evidence="6">
    <location>
        <begin position="323"/>
        <end position="345"/>
    </location>
</feature>
<name>A0A316V183_9BASI</name>
<comment type="subcellular location">
    <subcellularLocation>
        <location evidence="1">Membrane</location>
        <topology evidence="1">Multi-pass membrane protein</topology>
    </subcellularLocation>
</comment>
<reference evidence="7 8" key="1">
    <citation type="journal article" date="2018" name="Mol. Biol. Evol.">
        <title>Broad Genomic Sampling Reveals a Smut Pathogenic Ancestry of the Fungal Clade Ustilaginomycotina.</title>
        <authorList>
            <person name="Kijpornyongpan T."/>
            <person name="Mondo S.J."/>
            <person name="Barry K."/>
            <person name="Sandor L."/>
            <person name="Lee J."/>
            <person name="Lipzen A."/>
            <person name="Pangilinan J."/>
            <person name="LaButti K."/>
            <person name="Hainaut M."/>
            <person name="Henrissat B."/>
            <person name="Grigoriev I.V."/>
            <person name="Spatafora J.W."/>
            <person name="Aime M.C."/>
        </authorList>
    </citation>
    <scope>NUCLEOTIDE SEQUENCE [LARGE SCALE GENOMIC DNA]</scope>
    <source>
        <strain evidence="7 8">MCA 3882</strain>
    </source>
</reference>
<evidence type="ECO:0000256" key="1">
    <source>
        <dbReference type="ARBA" id="ARBA00004141"/>
    </source>
</evidence>
<dbReference type="InterPro" id="IPR011701">
    <property type="entry name" value="MFS"/>
</dbReference>
<feature type="transmembrane region" description="Helical" evidence="6">
    <location>
        <begin position="96"/>
        <end position="115"/>
    </location>
</feature>
<organism evidence="7 8">
    <name type="scientific">Meira miltonrushii</name>
    <dbReference type="NCBI Taxonomy" id="1280837"/>
    <lineage>
        <taxon>Eukaryota</taxon>
        <taxon>Fungi</taxon>
        <taxon>Dikarya</taxon>
        <taxon>Basidiomycota</taxon>
        <taxon>Ustilaginomycotina</taxon>
        <taxon>Exobasidiomycetes</taxon>
        <taxon>Exobasidiales</taxon>
        <taxon>Brachybasidiaceae</taxon>
        <taxon>Meira</taxon>
    </lineage>
</organism>
<feature type="transmembrane region" description="Helical" evidence="6">
    <location>
        <begin position="387"/>
        <end position="409"/>
    </location>
</feature>
<dbReference type="AlphaFoldDB" id="A0A316V183"/>
<dbReference type="Gene3D" id="1.20.1250.20">
    <property type="entry name" value="MFS general substrate transporter like domains"/>
    <property type="match status" value="1"/>
</dbReference>
<feature type="transmembrane region" description="Helical" evidence="6">
    <location>
        <begin position="6"/>
        <end position="26"/>
    </location>
</feature>
<dbReference type="STRING" id="1280837.A0A316V183"/>